<dbReference type="Proteomes" id="UP000260862">
    <property type="component" value="Unassembled WGS sequence"/>
</dbReference>
<protein>
    <submittedName>
        <fullName evidence="3">Glycosyltransferase family 1 protein</fullName>
    </submittedName>
</protein>
<sequence>MHICFVCREYVPSLRGGGIASYIKEMAENIVQKHHKVTVICASDDTRKGYTYTENGVNIIRLSGGDFVISQIEKKNIVNRFRLFYRFFSYRKKILETILSIKDIDIIEVPEYGAESYYLKNLPIPVVIRLHASTLVLNEFISGKKGITKSNWHIYWQGLQEFKEIKRAQYITSCSQAIKEIIEQKLLLPCDKIKVINNPIKINNWTTNITKKAINKEIIRILLPGAVYNLKGGEDLIKACIQLNQITNQKFELYLIGKKGNFANYLEKKYASHYNWINIPGPIPRKKMIEQYNKADIICLPSWWENMPMACIEAMLCGSIVIGSNSGGIKEIIEDGKDGFLIPPRNPQILANKIQYILQLTPEQLYTISINAHSKIINKFSTDYIVSQMLIYYNQVIQDFKKNNI</sequence>
<evidence type="ECO:0000313" key="4">
    <source>
        <dbReference type="Proteomes" id="UP000260862"/>
    </source>
</evidence>
<dbReference type="RefSeq" id="WP_117674181.1">
    <property type="nucleotide sequence ID" value="NZ_CABOGR010000055.1"/>
</dbReference>
<feature type="domain" description="Glycosyltransferase subfamily 4-like N-terminal" evidence="2">
    <location>
        <begin position="17"/>
        <end position="201"/>
    </location>
</feature>
<dbReference type="InterPro" id="IPR001296">
    <property type="entry name" value="Glyco_trans_1"/>
</dbReference>
<evidence type="ECO:0000259" key="1">
    <source>
        <dbReference type="Pfam" id="PF00534"/>
    </source>
</evidence>
<dbReference type="AlphaFoldDB" id="A0A3E4MKV1"/>
<dbReference type="EMBL" id="QSQT01000055">
    <property type="protein sequence ID" value="RGK49982.1"/>
    <property type="molecule type" value="Genomic_DNA"/>
</dbReference>
<gene>
    <name evidence="3" type="ORF">DXD04_16310</name>
</gene>
<keyword evidence="4" id="KW-1185">Reference proteome</keyword>
<proteinExistence type="predicted"/>
<dbReference type="InterPro" id="IPR028098">
    <property type="entry name" value="Glyco_trans_4-like_N"/>
</dbReference>
<organism evidence="3 4">
    <name type="scientific">Phocaeicola plebeius</name>
    <dbReference type="NCBI Taxonomy" id="310297"/>
    <lineage>
        <taxon>Bacteria</taxon>
        <taxon>Pseudomonadati</taxon>
        <taxon>Bacteroidota</taxon>
        <taxon>Bacteroidia</taxon>
        <taxon>Bacteroidales</taxon>
        <taxon>Bacteroidaceae</taxon>
        <taxon>Phocaeicola</taxon>
    </lineage>
</organism>
<reference evidence="3 4" key="1">
    <citation type="submission" date="2018-08" db="EMBL/GenBank/DDBJ databases">
        <title>A genome reference for cultivated species of the human gut microbiota.</title>
        <authorList>
            <person name="Zou Y."/>
            <person name="Xue W."/>
            <person name="Luo G."/>
        </authorList>
    </citation>
    <scope>NUCLEOTIDE SEQUENCE [LARGE SCALE GENOMIC DNA]</scope>
    <source>
        <strain evidence="3 4">TF10-3AC</strain>
    </source>
</reference>
<dbReference type="GO" id="GO:0016757">
    <property type="term" value="F:glycosyltransferase activity"/>
    <property type="evidence" value="ECO:0007669"/>
    <property type="project" value="InterPro"/>
</dbReference>
<name>A0A3E4MKV1_9BACT</name>
<feature type="domain" description="Glycosyl transferase family 1" evidence="1">
    <location>
        <begin position="209"/>
        <end position="363"/>
    </location>
</feature>
<accession>A0A3E4MKV1</accession>
<dbReference type="PANTHER" id="PTHR12526:SF630">
    <property type="entry name" value="GLYCOSYLTRANSFERASE"/>
    <property type="match status" value="1"/>
</dbReference>
<evidence type="ECO:0000259" key="2">
    <source>
        <dbReference type="Pfam" id="PF13439"/>
    </source>
</evidence>
<dbReference type="Gene3D" id="3.40.50.2000">
    <property type="entry name" value="Glycogen Phosphorylase B"/>
    <property type="match status" value="2"/>
</dbReference>
<dbReference type="SUPFAM" id="SSF53756">
    <property type="entry name" value="UDP-Glycosyltransferase/glycogen phosphorylase"/>
    <property type="match status" value="1"/>
</dbReference>
<dbReference type="Pfam" id="PF13439">
    <property type="entry name" value="Glyco_transf_4"/>
    <property type="match status" value="1"/>
</dbReference>
<comment type="caution">
    <text evidence="3">The sequence shown here is derived from an EMBL/GenBank/DDBJ whole genome shotgun (WGS) entry which is preliminary data.</text>
</comment>
<evidence type="ECO:0000313" key="3">
    <source>
        <dbReference type="EMBL" id="RGK49982.1"/>
    </source>
</evidence>
<dbReference type="PANTHER" id="PTHR12526">
    <property type="entry name" value="GLYCOSYLTRANSFERASE"/>
    <property type="match status" value="1"/>
</dbReference>
<dbReference type="CDD" id="cd03801">
    <property type="entry name" value="GT4_PimA-like"/>
    <property type="match status" value="1"/>
</dbReference>
<keyword evidence="3" id="KW-0808">Transferase</keyword>
<dbReference type="Pfam" id="PF00534">
    <property type="entry name" value="Glycos_transf_1"/>
    <property type="match status" value="1"/>
</dbReference>